<evidence type="ECO:0000256" key="7">
    <source>
        <dbReference type="SAM" id="MobiDB-lite"/>
    </source>
</evidence>
<dbReference type="GO" id="GO:0006261">
    <property type="term" value="P:DNA-templated DNA replication"/>
    <property type="evidence" value="ECO:0007669"/>
    <property type="project" value="TreeGrafter"/>
</dbReference>
<keyword evidence="10" id="KW-1185">Reference proteome</keyword>
<dbReference type="EMBL" id="JARKIF010000014">
    <property type="protein sequence ID" value="KAJ7623486.1"/>
    <property type="molecule type" value="Genomic_DNA"/>
</dbReference>
<dbReference type="InterPro" id="IPR036322">
    <property type="entry name" value="WD40_repeat_dom_sf"/>
</dbReference>
<evidence type="ECO:0000256" key="6">
    <source>
        <dbReference type="SAM" id="Coils"/>
    </source>
</evidence>
<comment type="function">
    <text evidence="5">Component of the RIX1 complex required for processing of ITS2 sequences from 35S pre-rRNA.</text>
</comment>
<accession>A0AAD7BKJ4</accession>
<evidence type="ECO:0000256" key="1">
    <source>
        <dbReference type="ARBA" id="ARBA00010143"/>
    </source>
</evidence>
<feature type="coiled-coil region" evidence="6">
    <location>
        <begin position="422"/>
        <end position="449"/>
    </location>
</feature>
<keyword evidence="6" id="KW-0175">Coiled coil</keyword>
<reference evidence="9" key="1">
    <citation type="submission" date="2023-03" db="EMBL/GenBank/DDBJ databases">
        <title>Massive genome expansion in bonnet fungi (Mycena s.s.) driven by repeated elements and novel gene families across ecological guilds.</title>
        <authorList>
            <consortium name="Lawrence Berkeley National Laboratory"/>
            <person name="Harder C.B."/>
            <person name="Miyauchi S."/>
            <person name="Viragh M."/>
            <person name="Kuo A."/>
            <person name="Thoen E."/>
            <person name="Andreopoulos B."/>
            <person name="Lu D."/>
            <person name="Skrede I."/>
            <person name="Drula E."/>
            <person name="Henrissat B."/>
            <person name="Morin E."/>
            <person name="Kohler A."/>
            <person name="Barry K."/>
            <person name="LaButti K."/>
            <person name="Morin E."/>
            <person name="Salamov A."/>
            <person name="Lipzen A."/>
            <person name="Mereny Z."/>
            <person name="Hegedus B."/>
            <person name="Baldrian P."/>
            <person name="Stursova M."/>
            <person name="Weitz H."/>
            <person name="Taylor A."/>
            <person name="Grigoriev I.V."/>
            <person name="Nagy L.G."/>
            <person name="Martin F."/>
            <person name="Kauserud H."/>
        </authorList>
    </citation>
    <scope>NUCLEOTIDE SEQUENCE</scope>
    <source>
        <strain evidence="9">9284</strain>
    </source>
</reference>
<dbReference type="Proteomes" id="UP001221142">
    <property type="component" value="Unassembled WGS sequence"/>
</dbReference>
<evidence type="ECO:0000313" key="10">
    <source>
        <dbReference type="Proteomes" id="UP001221142"/>
    </source>
</evidence>
<dbReference type="GO" id="GO:0005656">
    <property type="term" value="C:nuclear pre-replicative complex"/>
    <property type="evidence" value="ECO:0007669"/>
    <property type="project" value="TreeGrafter"/>
</dbReference>
<keyword evidence="5" id="KW-0539">Nucleus</keyword>
<feature type="repeat" description="WD" evidence="4">
    <location>
        <begin position="121"/>
        <end position="155"/>
    </location>
</feature>
<proteinExistence type="inferred from homology"/>
<dbReference type="PANTHER" id="PTHR18763:SF0">
    <property type="entry name" value="WD REPEAT-CONTAINING PROTEIN 18"/>
    <property type="match status" value="1"/>
</dbReference>
<dbReference type="InterPro" id="IPR001680">
    <property type="entry name" value="WD40_rpt"/>
</dbReference>
<keyword evidence="2 4" id="KW-0853">WD repeat</keyword>
<name>A0AAD7BKJ4_9AGAR</name>
<dbReference type="Pfam" id="PF21031">
    <property type="entry name" value="WDR54"/>
    <property type="match status" value="1"/>
</dbReference>
<feature type="region of interest" description="Disordered" evidence="7">
    <location>
        <begin position="462"/>
        <end position="481"/>
    </location>
</feature>
<dbReference type="AlphaFoldDB" id="A0AAD7BKJ4"/>
<sequence length="481" mass="52440">MLRETILCSATPTTGPGSLTVHDLQTGSTLASFKQTSAPPHGTAVVPSQNGQGGILLSAQQDKSILNVYNFQKDQVSLKIVLPEKLSCIAVDQTGEYCAAGTSQGRIYLWEICSGILFNSWDAHYRQVTVLKFTHDGAALLSGSEDSGVSVWSVSRLLDDDMQSDLPLPYCVLSDHTLPITDIACGIGPFPNCRILSSAIDHSVKLWDLASQTLLTTFQFPQPISCLAWDITERMFFAASKDGSIHQMDLFRQREDKTGGHLLEAIGGAGVTDIIRVGDDAHTKTQKKRLISVGEPVVSMSISLTSTLLLAGTSTGLIHVYDIPSHQLLRSISTHKAPDLIGHVSLSIHAGQSSLTDTIPVRHVAPFQRMRDAKSREAHDITMILPSQDTLYEDEGSIYTDEVLLRDHDFFVQPTAASGGDAVSLQSKANELESEVGRLREQLAKAKGVNDVMWETVVQKVVGQNKEKEEDGEPRRKRGRT</sequence>
<dbReference type="PANTHER" id="PTHR18763">
    <property type="entry name" value="WD-REPEAT PROTEIN 18"/>
    <property type="match status" value="1"/>
</dbReference>
<dbReference type="PROSITE" id="PS50082">
    <property type="entry name" value="WD_REPEATS_2"/>
    <property type="match status" value="2"/>
</dbReference>
<dbReference type="Gene3D" id="2.130.10.10">
    <property type="entry name" value="YVTN repeat-like/Quinoprotein amine dehydrogenase"/>
    <property type="match status" value="2"/>
</dbReference>
<comment type="subunit">
    <text evidence="5">Component of the RIX1 complex, composed of IPI1, RIX1/IPI2 and IPI3 in a 1:2:2 stoichiometry. The complex interacts (via RIX1) with MDN1 (via its hexameric AAA ATPase ring) and the pre-60S ribosome particles.</text>
</comment>
<keyword evidence="5" id="KW-0698">rRNA processing</keyword>
<feature type="domain" description="WD repeat-containing protein 54 beta-propeller" evidence="8">
    <location>
        <begin position="47"/>
        <end position="157"/>
    </location>
</feature>
<evidence type="ECO:0000256" key="4">
    <source>
        <dbReference type="PROSITE-ProRule" id="PRU00221"/>
    </source>
</evidence>
<organism evidence="9 10">
    <name type="scientific">Roridomyces roridus</name>
    <dbReference type="NCBI Taxonomy" id="1738132"/>
    <lineage>
        <taxon>Eukaryota</taxon>
        <taxon>Fungi</taxon>
        <taxon>Dikarya</taxon>
        <taxon>Basidiomycota</taxon>
        <taxon>Agaricomycotina</taxon>
        <taxon>Agaricomycetes</taxon>
        <taxon>Agaricomycetidae</taxon>
        <taxon>Agaricales</taxon>
        <taxon>Marasmiineae</taxon>
        <taxon>Mycenaceae</taxon>
        <taxon>Roridomyces</taxon>
    </lineage>
</organism>
<dbReference type="InterPro" id="IPR015943">
    <property type="entry name" value="WD40/YVTN_repeat-like_dom_sf"/>
</dbReference>
<comment type="similarity">
    <text evidence="1 5">Belongs to the WD repeat IPI3/WDR18 family.</text>
</comment>
<feature type="repeat" description="WD" evidence="4">
    <location>
        <begin position="195"/>
        <end position="217"/>
    </location>
</feature>
<dbReference type="InterPro" id="IPR049546">
    <property type="entry name" value="WDR54_beta_prop"/>
</dbReference>
<gene>
    <name evidence="9" type="ORF">FB45DRAFT_925790</name>
</gene>
<dbReference type="PROSITE" id="PS50294">
    <property type="entry name" value="WD_REPEATS_REGION"/>
    <property type="match status" value="1"/>
</dbReference>
<dbReference type="Pfam" id="PF00400">
    <property type="entry name" value="WD40"/>
    <property type="match status" value="2"/>
</dbReference>
<dbReference type="GO" id="GO:0006364">
    <property type="term" value="P:rRNA processing"/>
    <property type="evidence" value="ECO:0007669"/>
    <property type="project" value="UniProtKB-UniRule"/>
</dbReference>
<evidence type="ECO:0000313" key="9">
    <source>
        <dbReference type="EMBL" id="KAJ7623486.1"/>
    </source>
</evidence>
<dbReference type="FunFam" id="2.130.10.10:FF:001940">
    <property type="entry name" value="Pre-rRNA-processing protein IPI3"/>
    <property type="match status" value="1"/>
</dbReference>
<evidence type="ECO:0000256" key="3">
    <source>
        <dbReference type="ARBA" id="ARBA00022737"/>
    </source>
</evidence>
<dbReference type="GO" id="GO:0120330">
    <property type="term" value="C:rixosome complex"/>
    <property type="evidence" value="ECO:0007669"/>
    <property type="project" value="UniProtKB-UniRule"/>
</dbReference>
<evidence type="ECO:0000256" key="5">
    <source>
        <dbReference type="RuleBase" id="RU369067"/>
    </source>
</evidence>
<comment type="caution">
    <text evidence="9">The sequence shown here is derived from an EMBL/GenBank/DDBJ whole genome shotgun (WGS) entry which is preliminary data.</text>
</comment>
<evidence type="ECO:0000259" key="8">
    <source>
        <dbReference type="Pfam" id="PF21031"/>
    </source>
</evidence>
<keyword evidence="3" id="KW-0677">Repeat</keyword>
<comment type="subcellular location">
    <subcellularLocation>
        <location evidence="5">Nucleus</location>
    </subcellularLocation>
</comment>
<protein>
    <recommendedName>
        <fullName evidence="5">Pre-rRNA-processing protein IPI3</fullName>
    </recommendedName>
</protein>
<dbReference type="SMART" id="SM00320">
    <property type="entry name" value="WD40"/>
    <property type="match status" value="5"/>
</dbReference>
<evidence type="ECO:0000256" key="2">
    <source>
        <dbReference type="ARBA" id="ARBA00022574"/>
    </source>
</evidence>
<dbReference type="InterPro" id="IPR045227">
    <property type="entry name" value="WDR18/Ipi3/RID3"/>
</dbReference>
<dbReference type="SUPFAM" id="SSF50978">
    <property type="entry name" value="WD40 repeat-like"/>
    <property type="match status" value="1"/>
</dbReference>